<proteinExistence type="predicted"/>
<dbReference type="InterPro" id="IPR007359">
    <property type="entry name" value="SigmaE_reg_RseC_MucC"/>
</dbReference>
<evidence type="ECO:0000313" key="2">
    <source>
        <dbReference type="EMBL" id="KHT56440.1"/>
    </source>
</evidence>
<sequence>MIRETATVVAVNGDTVTVEAAIKSTCNACQAQSDCGTGVISRALAPKTQQLTLRTPMPVRVGQEVIVGIPEAGILSASAWLYLLPLIAFIGAYSVSISLLSSNGFTHELWAMLPSGLVTFFTYKLIAYKLRRVERTKYQPVLLGQQDNSAVEH</sequence>
<dbReference type="PANTHER" id="PTHR35867">
    <property type="entry name" value="PROTEIN RSEC"/>
    <property type="match status" value="1"/>
</dbReference>
<gene>
    <name evidence="2" type="ORF">RJ41_03560</name>
</gene>
<dbReference type="EMBL" id="JWLW01000005">
    <property type="protein sequence ID" value="KHT56440.1"/>
    <property type="molecule type" value="Genomic_DNA"/>
</dbReference>
<reference evidence="2 3" key="1">
    <citation type="submission" date="2014-12" db="EMBL/GenBank/DDBJ databases">
        <title>Genome sequencing of Alteromonas marina AD001.</title>
        <authorList>
            <person name="Adrian T.G.S."/>
            <person name="Chan K.G."/>
        </authorList>
    </citation>
    <scope>NUCLEOTIDE SEQUENCE [LARGE SCALE GENOMIC DNA]</scope>
    <source>
        <strain evidence="2 3">AD001</strain>
    </source>
</reference>
<dbReference type="PIRSF" id="PIRSF004923">
    <property type="entry name" value="RseC"/>
    <property type="match status" value="1"/>
</dbReference>
<dbReference type="PANTHER" id="PTHR35867:SF1">
    <property type="entry name" value="PROTEIN RSEC"/>
    <property type="match status" value="1"/>
</dbReference>
<organism evidence="2 3">
    <name type="scientific">Alteromonas marina</name>
    <dbReference type="NCBI Taxonomy" id="203795"/>
    <lineage>
        <taxon>Bacteria</taxon>
        <taxon>Pseudomonadati</taxon>
        <taxon>Pseudomonadota</taxon>
        <taxon>Gammaproteobacteria</taxon>
        <taxon>Alteromonadales</taxon>
        <taxon>Alteromonadaceae</taxon>
        <taxon>Alteromonas/Salinimonas group</taxon>
        <taxon>Alteromonas</taxon>
    </lineage>
</organism>
<dbReference type="Proteomes" id="UP000031197">
    <property type="component" value="Unassembled WGS sequence"/>
</dbReference>
<comment type="caution">
    <text evidence="2">The sequence shown here is derived from an EMBL/GenBank/DDBJ whole genome shotgun (WGS) entry which is preliminary data.</text>
</comment>
<protein>
    <submittedName>
        <fullName evidence="2">Sigma-E factor regulatory protein RseC</fullName>
    </submittedName>
</protein>
<dbReference type="OrthoDB" id="9795854at2"/>
<keyword evidence="3" id="KW-1185">Reference proteome</keyword>
<dbReference type="RefSeq" id="WP_039217001.1">
    <property type="nucleotide sequence ID" value="NZ_JWLW01000005.1"/>
</dbReference>
<dbReference type="InterPro" id="IPR026268">
    <property type="entry name" value="RseC"/>
</dbReference>
<accession>A0A0B3YNW8</accession>
<feature type="transmembrane region" description="Helical" evidence="1">
    <location>
        <begin position="79"/>
        <end position="97"/>
    </location>
</feature>
<dbReference type="Pfam" id="PF04246">
    <property type="entry name" value="RseC_MucC"/>
    <property type="match status" value="1"/>
</dbReference>
<feature type="transmembrane region" description="Helical" evidence="1">
    <location>
        <begin position="109"/>
        <end position="127"/>
    </location>
</feature>
<evidence type="ECO:0000313" key="3">
    <source>
        <dbReference type="Proteomes" id="UP000031197"/>
    </source>
</evidence>
<keyword evidence="1" id="KW-0812">Transmembrane</keyword>
<name>A0A0B3YNW8_9ALTE</name>
<keyword evidence="1" id="KW-0472">Membrane</keyword>
<keyword evidence="1" id="KW-1133">Transmembrane helix</keyword>
<dbReference type="AlphaFoldDB" id="A0A0B3YNW8"/>
<evidence type="ECO:0000256" key="1">
    <source>
        <dbReference type="SAM" id="Phobius"/>
    </source>
</evidence>